<name>A0A1G6M072_9ACTN</name>
<evidence type="ECO:0000256" key="2">
    <source>
        <dbReference type="ARBA" id="ARBA00023326"/>
    </source>
</evidence>
<evidence type="ECO:0000256" key="3">
    <source>
        <dbReference type="SAM" id="SignalP"/>
    </source>
</evidence>
<dbReference type="SUPFAM" id="SSF49265">
    <property type="entry name" value="Fibronectin type III"/>
    <property type="match status" value="1"/>
</dbReference>
<dbReference type="EMBL" id="FMZF01000002">
    <property type="protein sequence ID" value="SDC48757.1"/>
    <property type="molecule type" value="Genomic_DNA"/>
</dbReference>
<keyword evidence="6" id="KW-1185">Reference proteome</keyword>
<dbReference type="InterPro" id="IPR003961">
    <property type="entry name" value="FN3_dom"/>
</dbReference>
<dbReference type="Proteomes" id="UP000199416">
    <property type="component" value="Unassembled WGS sequence"/>
</dbReference>
<keyword evidence="1" id="KW-0378">Hydrolase</keyword>
<keyword evidence="2" id="KW-0624">Polysaccharide degradation</keyword>
<feature type="signal peptide" evidence="3">
    <location>
        <begin position="1"/>
        <end position="34"/>
    </location>
</feature>
<evidence type="ECO:0000256" key="1">
    <source>
        <dbReference type="ARBA" id="ARBA00023295"/>
    </source>
</evidence>
<evidence type="ECO:0000313" key="6">
    <source>
        <dbReference type="Proteomes" id="UP000199416"/>
    </source>
</evidence>
<reference evidence="6" key="1">
    <citation type="submission" date="2016-10" db="EMBL/GenBank/DDBJ databases">
        <authorList>
            <person name="Varghese N."/>
            <person name="Submissions S."/>
        </authorList>
    </citation>
    <scope>NUCLEOTIDE SEQUENCE [LARGE SCALE GENOMIC DNA]</scope>
    <source>
        <strain evidence="6">DSM 45421</strain>
    </source>
</reference>
<accession>A0A1G6M072</accession>
<protein>
    <recommendedName>
        <fullName evidence="4">Fibronectin type-III domain-containing protein</fullName>
    </recommendedName>
</protein>
<dbReference type="PROSITE" id="PS50853">
    <property type="entry name" value="FN3"/>
    <property type="match status" value="1"/>
</dbReference>
<proteinExistence type="predicted"/>
<feature type="chain" id="PRO_5039492603" description="Fibronectin type-III domain-containing protein" evidence="3">
    <location>
        <begin position="35"/>
        <end position="351"/>
    </location>
</feature>
<dbReference type="STRING" id="1190417.SAMN05660690_1624"/>
<keyword evidence="2" id="KW-0119">Carbohydrate metabolism</keyword>
<dbReference type="GO" id="GO:0016798">
    <property type="term" value="F:hydrolase activity, acting on glycosyl bonds"/>
    <property type="evidence" value="ECO:0007669"/>
    <property type="project" value="UniProtKB-KW"/>
</dbReference>
<feature type="domain" description="Fibronectin type-III" evidence="4">
    <location>
        <begin position="262"/>
        <end position="351"/>
    </location>
</feature>
<dbReference type="InterPro" id="IPR013783">
    <property type="entry name" value="Ig-like_fold"/>
</dbReference>
<dbReference type="InterPro" id="IPR006311">
    <property type="entry name" value="TAT_signal"/>
</dbReference>
<gene>
    <name evidence="5" type="ORF">SAMN05660690_1624</name>
</gene>
<dbReference type="RefSeq" id="WP_091364956.1">
    <property type="nucleotide sequence ID" value="NZ_FMZF01000002.1"/>
</dbReference>
<keyword evidence="1" id="KW-0326">Glycosidase</keyword>
<sequence>MTRSRRPRRLPRRALAAVACAVALLALTAGQPGAAARFTSVTGNPAGAWATDGVAAPTGFSAAPTCVTTAITFRAATTATGTGTLTLTVPPGTVPGDLLLVHIAHAWTGAPFSVPAGWTSVRADNSANTIVSTLYWKKAVTGEPSATFGFPVGNTATMAGAMAAYTGADTTAPVDAHDGVVSTGPTASTPAVTTATAGTLVLRFVSNAHESYPAPAATTQRWRVGTVPGLGGYSAGDEQVAGAGPVASRSSASPSGTSAASVAQTLALRRAPGTPAAALTWTASPSTWATGYRLERSSGGTTQPLRSITPIGTTSATEGPLVTGTAYTFRLWAYRGTWTSTPVTASVTAAC</sequence>
<dbReference type="Gene3D" id="2.60.40.10">
    <property type="entry name" value="Immunoglobulins"/>
    <property type="match status" value="1"/>
</dbReference>
<dbReference type="AlphaFoldDB" id="A0A1G6M072"/>
<organism evidence="5 6">
    <name type="scientific">Geodermatophilus telluris</name>
    <dbReference type="NCBI Taxonomy" id="1190417"/>
    <lineage>
        <taxon>Bacteria</taxon>
        <taxon>Bacillati</taxon>
        <taxon>Actinomycetota</taxon>
        <taxon>Actinomycetes</taxon>
        <taxon>Geodermatophilales</taxon>
        <taxon>Geodermatophilaceae</taxon>
        <taxon>Geodermatophilus</taxon>
    </lineage>
</organism>
<dbReference type="InterPro" id="IPR036116">
    <property type="entry name" value="FN3_sf"/>
</dbReference>
<evidence type="ECO:0000259" key="4">
    <source>
        <dbReference type="PROSITE" id="PS50853"/>
    </source>
</evidence>
<dbReference type="OrthoDB" id="5183709at2"/>
<dbReference type="GO" id="GO:0000272">
    <property type="term" value="P:polysaccharide catabolic process"/>
    <property type="evidence" value="ECO:0007669"/>
    <property type="project" value="UniProtKB-KW"/>
</dbReference>
<dbReference type="PROSITE" id="PS51318">
    <property type="entry name" value="TAT"/>
    <property type="match status" value="1"/>
</dbReference>
<keyword evidence="3" id="KW-0732">Signal</keyword>
<evidence type="ECO:0000313" key="5">
    <source>
        <dbReference type="EMBL" id="SDC48757.1"/>
    </source>
</evidence>